<dbReference type="EMBL" id="CAJVQC010097732">
    <property type="protein sequence ID" value="CAG8829699.1"/>
    <property type="molecule type" value="Genomic_DNA"/>
</dbReference>
<dbReference type="Proteomes" id="UP000789920">
    <property type="component" value="Unassembled WGS sequence"/>
</dbReference>
<protein>
    <submittedName>
        <fullName evidence="1">26984_t:CDS:1</fullName>
    </submittedName>
</protein>
<gene>
    <name evidence="1" type="ORF">RPERSI_LOCUS27568</name>
</gene>
<comment type="caution">
    <text evidence="1">The sequence shown here is derived from an EMBL/GenBank/DDBJ whole genome shotgun (WGS) entry which is preliminary data.</text>
</comment>
<feature type="non-terminal residue" evidence="1">
    <location>
        <position position="213"/>
    </location>
</feature>
<reference evidence="1" key="1">
    <citation type="submission" date="2021-06" db="EMBL/GenBank/DDBJ databases">
        <authorList>
            <person name="Kallberg Y."/>
            <person name="Tangrot J."/>
            <person name="Rosling A."/>
        </authorList>
    </citation>
    <scope>NUCLEOTIDE SEQUENCE</scope>
    <source>
        <strain evidence="1">MA461A</strain>
    </source>
</reference>
<name>A0ACA9S828_9GLOM</name>
<sequence>MAAQGLVVCGPVPTNNIVAPSSICRTTCPVNSPVTTSAPQIPYIIQPVSFKVPTTVSPVINSPVKQTVKIHHPPERSRPTVAARKHESGHKRDNNISCVHELSDGLKVPLRNAQALRDLENGGQNRVRVEKDVHTESDSDQALFDSRREPCKGEHKSYKWRLKLVVKDADKKNGLLCCNKTGIGAEKNKYEAFKESEGYAEILIMKDMFNKNE</sequence>
<evidence type="ECO:0000313" key="2">
    <source>
        <dbReference type="Proteomes" id="UP000789920"/>
    </source>
</evidence>
<proteinExistence type="predicted"/>
<organism evidence="1 2">
    <name type="scientific">Racocetra persica</name>
    <dbReference type="NCBI Taxonomy" id="160502"/>
    <lineage>
        <taxon>Eukaryota</taxon>
        <taxon>Fungi</taxon>
        <taxon>Fungi incertae sedis</taxon>
        <taxon>Mucoromycota</taxon>
        <taxon>Glomeromycotina</taxon>
        <taxon>Glomeromycetes</taxon>
        <taxon>Diversisporales</taxon>
        <taxon>Gigasporaceae</taxon>
        <taxon>Racocetra</taxon>
    </lineage>
</organism>
<evidence type="ECO:0000313" key="1">
    <source>
        <dbReference type="EMBL" id="CAG8829699.1"/>
    </source>
</evidence>
<accession>A0ACA9S828</accession>
<keyword evidence="2" id="KW-1185">Reference proteome</keyword>